<dbReference type="PANTHER" id="PTHR37937:SF1">
    <property type="entry name" value="CONJUGATIVE TRANSFER: DNA TRANSPORT"/>
    <property type="match status" value="1"/>
</dbReference>
<dbReference type="Pfam" id="PF02534">
    <property type="entry name" value="T4SS-DNA_transf"/>
    <property type="match status" value="1"/>
</dbReference>
<dbReference type="InterPro" id="IPR051539">
    <property type="entry name" value="T4SS-coupling_protein"/>
</dbReference>
<dbReference type="CDD" id="cd01127">
    <property type="entry name" value="TrwB_TraG_TraD_VirD4"/>
    <property type="match status" value="1"/>
</dbReference>
<dbReference type="PANTHER" id="PTHR37937">
    <property type="entry name" value="CONJUGATIVE TRANSFER: DNA TRANSPORT"/>
    <property type="match status" value="1"/>
</dbReference>
<dbReference type="EMBL" id="NBYO01000001">
    <property type="protein sequence ID" value="OXT01629.1"/>
    <property type="molecule type" value="Genomic_DNA"/>
</dbReference>
<evidence type="ECO:0000256" key="5">
    <source>
        <dbReference type="ARBA" id="ARBA00022989"/>
    </source>
</evidence>
<dbReference type="GO" id="GO:0005886">
    <property type="term" value="C:plasma membrane"/>
    <property type="evidence" value="ECO:0007669"/>
    <property type="project" value="UniProtKB-SubCell"/>
</dbReference>
<keyword evidence="3" id="KW-1003">Cell membrane</keyword>
<protein>
    <submittedName>
        <fullName evidence="7">Type IV secretion system protein VirD4</fullName>
    </submittedName>
</protein>
<comment type="caution">
    <text evidence="7">The sequence shown here is derived from an EMBL/GenBank/DDBJ whole genome shotgun (WGS) entry which is preliminary data.</text>
</comment>
<keyword evidence="6" id="KW-0472">Membrane</keyword>
<organism evidence="7 8">
    <name type="scientific">Notoacmeibacter marinus</name>
    <dbReference type="NCBI Taxonomy" id="1876515"/>
    <lineage>
        <taxon>Bacteria</taxon>
        <taxon>Pseudomonadati</taxon>
        <taxon>Pseudomonadota</taxon>
        <taxon>Alphaproteobacteria</taxon>
        <taxon>Hyphomicrobiales</taxon>
        <taxon>Notoacmeibacteraceae</taxon>
        <taxon>Notoacmeibacter</taxon>
    </lineage>
</organism>
<evidence type="ECO:0000313" key="8">
    <source>
        <dbReference type="Proteomes" id="UP000215405"/>
    </source>
</evidence>
<dbReference type="InterPro" id="IPR003688">
    <property type="entry name" value="TraG/VirD4"/>
</dbReference>
<evidence type="ECO:0000256" key="4">
    <source>
        <dbReference type="ARBA" id="ARBA00022692"/>
    </source>
</evidence>
<reference evidence="8" key="1">
    <citation type="journal article" date="2017" name="Int. J. Syst. Evol. Microbiol.">
        <title>Notoacmeibacter marinus gen. nov., sp. nov., isolated from the gut of a limpet and proposal of Notoacmeibacteraceae fam. nov. in the order Rhizobiales of the class Alphaproteobacteria.</title>
        <authorList>
            <person name="Huang Z."/>
            <person name="Guo F."/>
            <person name="Lai Q."/>
        </authorList>
    </citation>
    <scope>NUCLEOTIDE SEQUENCE [LARGE SCALE GENOMIC DNA]</scope>
    <source>
        <strain evidence="8">XMTR2A4</strain>
    </source>
</reference>
<dbReference type="AlphaFoldDB" id="A0A231V085"/>
<keyword evidence="8" id="KW-1185">Reference proteome</keyword>
<dbReference type="Proteomes" id="UP000215405">
    <property type="component" value="Unassembled WGS sequence"/>
</dbReference>
<name>A0A231V085_9HYPH</name>
<comment type="subcellular location">
    <subcellularLocation>
        <location evidence="1">Cell membrane</location>
        <topology evidence="1">Multi-pass membrane protein</topology>
    </subcellularLocation>
</comment>
<dbReference type="SUPFAM" id="SSF52540">
    <property type="entry name" value="P-loop containing nucleoside triphosphate hydrolases"/>
    <property type="match status" value="1"/>
</dbReference>
<dbReference type="Gene3D" id="3.40.50.300">
    <property type="entry name" value="P-loop containing nucleotide triphosphate hydrolases"/>
    <property type="match status" value="1"/>
</dbReference>
<dbReference type="InterPro" id="IPR027417">
    <property type="entry name" value="P-loop_NTPase"/>
</dbReference>
<proteinExistence type="inferred from homology"/>
<evidence type="ECO:0000256" key="1">
    <source>
        <dbReference type="ARBA" id="ARBA00004651"/>
    </source>
</evidence>
<gene>
    <name evidence="7" type="ORF">B7H23_01265</name>
</gene>
<comment type="similarity">
    <text evidence="2">Belongs to the VirD4/TraG family.</text>
</comment>
<evidence type="ECO:0000313" key="7">
    <source>
        <dbReference type="EMBL" id="OXT01629.1"/>
    </source>
</evidence>
<evidence type="ECO:0000256" key="3">
    <source>
        <dbReference type="ARBA" id="ARBA00022475"/>
    </source>
</evidence>
<evidence type="ECO:0000256" key="2">
    <source>
        <dbReference type="ARBA" id="ARBA00008806"/>
    </source>
</evidence>
<keyword evidence="5" id="KW-1133">Transmembrane helix</keyword>
<evidence type="ECO:0000256" key="6">
    <source>
        <dbReference type="ARBA" id="ARBA00023136"/>
    </source>
</evidence>
<sequence>MFAGLKRRPKPNASPARVGRRLLGLSFDGRPIFEPRPSHSLLLAAAGGGKTTCGALPWLLSMLADGSRAIVVMDSKDGEIAAQAAALCARAGRKVAILDDFAVLEGIWGEANPYRIALAPFGGLIAAHERGQDEMIFASDSANHALIEEPAGDAKNQYWRDEPRTILEYAQATLLNRNPALAIPGAIWSLIADTEMLSNAARIDIEEGNETLATLARLVLEMQGNEEHFPQHRAAALKALRIFGAGSPLHRAGSGADTTHLELLRQRAVIFIVGPQRHMERLGPYYALHLQSFMDAILGGSMTRGAGAVDLILDEFTNAPLKELVSRLTTMRGYGGRAHMIAQSRSEIQRRYGEKETLTIEENGVVKQWFGFSSFEEAERVSKAMGEAQNVAHSVSVSSGNQDLSSSLQTGRERLYTPDELMCLPGDEQIIHVKDVGFIHAKKIRQNEIAPWCFDLGDNPLEGARLTPDPKLTLGTGDQGAKR</sequence>
<accession>A0A231V085</accession>
<keyword evidence="4" id="KW-0812">Transmembrane</keyword>